<keyword evidence="7" id="KW-0418">Kinase</keyword>
<keyword evidence="18" id="KW-1185">Reference proteome</keyword>
<dbReference type="SUPFAM" id="SSF55785">
    <property type="entry name" value="PYP-like sensor domain (PAS domain)"/>
    <property type="match status" value="1"/>
</dbReference>
<keyword evidence="10" id="KW-0902">Two-component regulatory system</keyword>
<keyword evidence="3" id="KW-0597">Phosphoprotein</keyword>
<keyword evidence="9 12" id="KW-1133">Transmembrane helix</keyword>
<dbReference type="SMART" id="SM00267">
    <property type="entry name" value="GGDEF"/>
    <property type="match status" value="1"/>
</dbReference>
<dbReference type="SMART" id="SM00091">
    <property type="entry name" value="PAS"/>
    <property type="match status" value="1"/>
</dbReference>
<keyword evidence="4 17" id="KW-0808">Transferase</keyword>
<dbReference type="Gene3D" id="6.10.340.10">
    <property type="match status" value="1"/>
</dbReference>
<accession>A0A7T1AMM4</accession>
<dbReference type="Pfam" id="PF13426">
    <property type="entry name" value="PAS_9"/>
    <property type="match status" value="1"/>
</dbReference>
<keyword evidence="2" id="KW-1003">Cell membrane</keyword>
<dbReference type="CDD" id="cd01949">
    <property type="entry name" value="GGDEF"/>
    <property type="match status" value="1"/>
</dbReference>
<evidence type="ECO:0000256" key="7">
    <source>
        <dbReference type="ARBA" id="ARBA00022777"/>
    </source>
</evidence>
<dbReference type="SUPFAM" id="SSF109604">
    <property type="entry name" value="HD-domain/PDEase-like"/>
    <property type="match status" value="1"/>
</dbReference>
<dbReference type="Pfam" id="PF00990">
    <property type="entry name" value="GGDEF"/>
    <property type="match status" value="1"/>
</dbReference>
<dbReference type="NCBIfam" id="TIGR00229">
    <property type="entry name" value="sensory_box"/>
    <property type="match status" value="1"/>
</dbReference>
<dbReference type="GO" id="GO:0005524">
    <property type="term" value="F:ATP binding"/>
    <property type="evidence" value="ECO:0007669"/>
    <property type="project" value="UniProtKB-KW"/>
</dbReference>
<dbReference type="NCBIfam" id="TIGR00254">
    <property type="entry name" value="GGDEF"/>
    <property type="match status" value="1"/>
</dbReference>
<dbReference type="PANTHER" id="PTHR43155">
    <property type="entry name" value="CYCLIC DI-GMP PHOSPHODIESTERASE PA4108-RELATED"/>
    <property type="match status" value="1"/>
</dbReference>
<dbReference type="GO" id="GO:0005886">
    <property type="term" value="C:plasma membrane"/>
    <property type="evidence" value="ECO:0007669"/>
    <property type="project" value="UniProtKB-SubCell"/>
</dbReference>
<dbReference type="PROSITE" id="PS50885">
    <property type="entry name" value="HAMP"/>
    <property type="match status" value="1"/>
</dbReference>
<sequence>MPFLSISLSWSYSAEKIINTGAAETRLALIGNLRTVVDEADVIQGIDQAKEDNLIYLKSWKRKELMEKKNIPIKTIIILMFVILMITISALIGYIVYSNWSSSIKQFITIMVKDLNDEIYHQVETFIYVPEHINQVNKSFIEDGVVDLRNVVERESYFVGVLENHSSQSIYSFSYGTEQGEYYGARRNINNVIEIMRNDVSTNGHSWYYSVNEDKTAGERVVDAGKFDPRTRDWYKAAKKTGKAVFSPIYKHFVMNDLTVSVAMPIYNKERELQGVLGSHVTLSRINNYLQEIVLDKNAYALIVEKDTGYLVANSFEMANFTFLEDGSIKRATIQEIENQAITRAREKYNIAENNSFEVETGEDRLFVNVLEFKKEGLDWLILTAIPESLFLPVVIENMRLTLILAITAVLLSLFIYHKVVKSYLKPIESLIETTAQFSHGDFSKRVPIMRNDEIGGISRSFNEMADTLQTLFHSLEVQVKKRTHELEEANNALKESKDQLYLILDSTAEGIYGIDKNGNCIFCNTSSLEMLGYKSHDELIGKNMHWQIHHSHRDGTPMPIEDCKIFKALKTGNGTRADDEVFWKADGTSLAVEYHSYPQFKDGELVGAVVTFLDNTERKRNEDYIKYLSYHDSLTGLYNRMFFEEEMRRLNTERSLPLSIIFGDVNGLKLTNDIFGHTAGDELLRKTAEILRKVCREEDIIARLGGDEFAILLPKTSTQVAQKIIERIKNEFSKEPIGVIKYCMSMGYDTKVKVGKSIERTLENAEDMMYKEKMLNRKTIDSSMIHTIIETLHNFSEREKQHSINVSELCQNIGRAMKLPDPEIRKLKEAGYLHDIGKIVLNNEILKKKEKLTEEEKKEMQQHPVVGYRILNLFGETLDIAEGVLHHHEGWDGSGYPKGLKGEEIPKLARIIKVAESYDSMVNKHQYHHMSHEEALKEIEAKSGILYDPEIVKIFVQTMKDDQLSPSEKYK</sequence>
<dbReference type="PROSITE" id="PS50112">
    <property type="entry name" value="PAS"/>
    <property type="match status" value="1"/>
</dbReference>
<feature type="domain" description="HAMP" evidence="14">
    <location>
        <begin position="422"/>
        <end position="474"/>
    </location>
</feature>
<evidence type="ECO:0000313" key="18">
    <source>
        <dbReference type="Proteomes" id="UP000594463"/>
    </source>
</evidence>
<dbReference type="Gene3D" id="3.30.70.270">
    <property type="match status" value="1"/>
</dbReference>
<dbReference type="PANTHER" id="PTHR43155:SF2">
    <property type="entry name" value="CYCLIC DI-GMP PHOSPHODIESTERASE PA4108"/>
    <property type="match status" value="1"/>
</dbReference>
<evidence type="ECO:0000256" key="10">
    <source>
        <dbReference type="ARBA" id="ARBA00023012"/>
    </source>
</evidence>
<evidence type="ECO:0000256" key="9">
    <source>
        <dbReference type="ARBA" id="ARBA00022989"/>
    </source>
</evidence>
<keyword evidence="5 12" id="KW-0812">Transmembrane</keyword>
<dbReference type="EC" id="2.7.7.65" evidence="17"/>
<dbReference type="Gene3D" id="1.10.3210.10">
    <property type="entry name" value="Hypothetical protein af1432"/>
    <property type="match status" value="1"/>
</dbReference>
<dbReference type="PROSITE" id="PS51832">
    <property type="entry name" value="HD_GYP"/>
    <property type="match status" value="1"/>
</dbReference>
<dbReference type="CDD" id="cd00077">
    <property type="entry name" value="HDc"/>
    <property type="match status" value="1"/>
</dbReference>
<dbReference type="GO" id="GO:0016301">
    <property type="term" value="F:kinase activity"/>
    <property type="evidence" value="ECO:0007669"/>
    <property type="project" value="UniProtKB-KW"/>
</dbReference>
<reference evidence="17 18" key="1">
    <citation type="journal article" date="2021" name="Nat. Commun.">
        <title>Isolation of a member of the candidate phylum Atribacteria reveals a unique cell membrane structure.</title>
        <authorList>
            <person name="Taiki K."/>
            <person name="Nobu M.K."/>
            <person name="Kusada H."/>
            <person name="Meng X.-Y."/>
            <person name="Hosoki N."/>
            <person name="Uematsu K."/>
            <person name="Yoshioka H."/>
            <person name="Kamagata Y."/>
            <person name="Tamaki H."/>
        </authorList>
    </citation>
    <scope>NUCLEOTIDE SEQUENCE [LARGE SCALE GENOMIC DNA]</scope>
    <source>
        <strain evidence="17 18">RT761</strain>
    </source>
</reference>
<dbReference type="GO" id="GO:0000160">
    <property type="term" value="P:phosphorelay signal transduction system"/>
    <property type="evidence" value="ECO:0007669"/>
    <property type="project" value="UniProtKB-KW"/>
</dbReference>
<evidence type="ECO:0000256" key="3">
    <source>
        <dbReference type="ARBA" id="ARBA00022553"/>
    </source>
</evidence>
<keyword evidence="17" id="KW-0548">Nucleotidyltransferase</keyword>
<dbReference type="InterPro" id="IPR003607">
    <property type="entry name" value="HD/PDEase_dom"/>
</dbReference>
<dbReference type="RefSeq" id="WP_218111174.1">
    <property type="nucleotide sequence ID" value="NZ_CP065383.1"/>
</dbReference>
<dbReference type="InterPro" id="IPR043128">
    <property type="entry name" value="Rev_trsase/Diguanyl_cyclase"/>
</dbReference>
<dbReference type="Proteomes" id="UP000594463">
    <property type="component" value="Chromosome"/>
</dbReference>
<dbReference type="GO" id="GO:0052621">
    <property type="term" value="F:diguanylate cyclase activity"/>
    <property type="evidence" value="ECO:0007669"/>
    <property type="project" value="UniProtKB-EC"/>
</dbReference>
<evidence type="ECO:0000256" key="5">
    <source>
        <dbReference type="ARBA" id="ARBA00022692"/>
    </source>
</evidence>
<dbReference type="Gene3D" id="3.30.450.20">
    <property type="entry name" value="PAS domain"/>
    <property type="match status" value="2"/>
</dbReference>
<dbReference type="SMART" id="SM00304">
    <property type="entry name" value="HAMP"/>
    <property type="match status" value="1"/>
</dbReference>
<dbReference type="Pfam" id="PF00672">
    <property type="entry name" value="HAMP"/>
    <property type="match status" value="1"/>
</dbReference>
<dbReference type="InterPro" id="IPR006675">
    <property type="entry name" value="HDIG_dom"/>
</dbReference>
<dbReference type="SMART" id="SM00471">
    <property type="entry name" value="HDc"/>
    <property type="match status" value="1"/>
</dbReference>
<dbReference type="NCBIfam" id="TIGR00277">
    <property type="entry name" value="HDIG"/>
    <property type="match status" value="1"/>
</dbReference>
<dbReference type="CDD" id="cd12913">
    <property type="entry name" value="PDC1_MCP_like"/>
    <property type="match status" value="1"/>
</dbReference>
<dbReference type="InterPro" id="IPR033479">
    <property type="entry name" value="dCache_1"/>
</dbReference>
<keyword evidence="11 12" id="KW-0472">Membrane</keyword>
<name>A0A7T1AMM4_ATRLM</name>
<proteinExistence type="predicted"/>
<evidence type="ECO:0000256" key="4">
    <source>
        <dbReference type="ARBA" id="ARBA00022679"/>
    </source>
</evidence>
<evidence type="ECO:0000256" key="12">
    <source>
        <dbReference type="SAM" id="Phobius"/>
    </source>
</evidence>
<keyword evidence="8" id="KW-0067">ATP-binding</keyword>
<evidence type="ECO:0000256" key="11">
    <source>
        <dbReference type="ARBA" id="ARBA00023136"/>
    </source>
</evidence>
<evidence type="ECO:0000256" key="8">
    <source>
        <dbReference type="ARBA" id="ARBA00022840"/>
    </source>
</evidence>
<feature type="transmembrane region" description="Helical" evidence="12">
    <location>
        <begin position="71"/>
        <end position="97"/>
    </location>
</feature>
<dbReference type="InterPro" id="IPR000160">
    <property type="entry name" value="GGDEF_dom"/>
</dbReference>
<evidence type="ECO:0000259" key="16">
    <source>
        <dbReference type="PROSITE" id="PS51832"/>
    </source>
</evidence>
<feature type="domain" description="PAS" evidence="13">
    <location>
        <begin position="497"/>
        <end position="538"/>
    </location>
</feature>
<dbReference type="AlphaFoldDB" id="A0A7T1AMM4"/>
<evidence type="ECO:0000256" key="1">
    <source>
        <dbReference type="ARBA" id="ARBA00004651"/>
    </source>
</evidence>
<feature type="transmembrane region" description="Helical" evidence="12">
    <location>
        <begin position="399"/>
        <end position="417"/>
    </location>
</feature>
<dbReference type="InterPro" id="IPR029151">
    <property type="entry name" value="Sensor-like_sf"/>
</dbReference>
<protein>
    <submittedName>
        <fullName evidence="17">Putative diguanylate cyclase YegE</fullName>
        <ecNumber evidence="17">2.7.7.65</ecNumber>
    </submittedName>
</protein>
<evidence type="ECO:0000259" key="14">
    <source>
        <dbReference type="PROSITE" id="PS50885"/>
    </source>
</evidence>
<evidence type="ECO:0000259" key="13">
    <source>
        <dbReference type="PROSITE" id="PS50112"/>
    </source>
</evidence>
<dbReference type="SUPFAM" id="SSF103190">
    <property type="entry name" value="Sensory domain-like"/>
    <property type="match status" value="1"/>
</dbReference>
<dbReference type="InterPro" id="IPR029787">
    <property type="entry name" value="Nucleotide_cyclase"/>
</dbReference>
<dbReference type="Pfam" id="PF02743">
    <property type="entry name" value="dCache_1"/>
    <property type="match status" value="1"/>
</dbReference>
<dbReference type="SUPFAM" id="SSF55073">
    <property type="entry name" value="Nucleotide cyclase"/>
    <property type="match status" value="1"/>
</dbReference>
<dbReference type="CDD" id="cd06225">
    <property type="entry name" value="HAMP"/>
    <property type="match status" value="1"/>
</dbReference>
<dbReference type="SUPFAM" id="SSF158472">
    <property type="entry name" value="HAMP domain-like"/>
    <property type="match status" value="1"/>
</dbReference>
<evidence type="ECO:0000256" key="2">
    <source>
        <dbReference type="ARBA" id="ARBA00022475"/>
    </source>
</evidence>
<dbReference type="CDD" id="cd00130">
    <property type="entry name" value="PAS"/>
    <property type="match status" value="1"/>
</dbReference>
<dbReference type="InterPro" id="IPR000014">
    <property type="entry name" value="PAS"/>
</dbReference>
<gene>
    <name evidence="17" type="primary">yegE_1</name>
    <name evidence="17" type="ORF">RT761_01901</name>
</gene>
<dbReference type="InterPro" id="IPR035965">
    <property type="entry name" value="PAS-like_dom_sf"/>
</dbReference>
<evidence type="ECO:0000313" key="17">
    <source>
        <dbReference type="EMBL" id="QPM68679.1"/>
    </source>
</evidence>
<dbReference type="Pfam" id="PF13487">
    <property type="entry name" value="HD_5"/>
    <property type="match status" value="1"/>
</dbReference>
<dbReference type="EMBL" id="CP065383">
    <property type="protein sequence ID" value="QPM68679.1"/>
    <property type="molecule type" value="Genomic_DNA"/>
</dbReference>
<keyword evidence="6" id="KW-0547">Nucleotide-binding</keyword>
<comment type="subcellular location">
    <subcellularLocation>
        <location evidence="1">Cell membrane</location>
        <topology evidence="1">Multi-pass membrane protein</topology>
    </subcellularLocation>
</comment>
<dbReference type="KEGG" id="alam:RT761_01901"/>
<dbReference type="InterPro" id="IPR003660">
    <property type="entry name" value="HAMP_dom"/>
</dbReference>
<feature type="domain" description="GGDEF" evidence="15">
    <location>
        <begin position="657"/>
        <end position="786"/>
    </location>
</feature>
<dbReference type="PROSITE" id="PS50887">
    <property type="entry name" value="GGDEF"/>
    <property type="match status" value="1"/>
</dbReference>
<organism evidence="17 18">
    <name type="scientific">Atribacter laminatus</name>
    <dbReference type="NCBI Taxonomy" id="2847778"/>
    <lineage>
        <taxon>Bacteria</taxon>
        <taxon>Pseudomonadati</taxon>
        <taxon>Atribacterota</taxon>
        <taxon>Atribacteria</taxon>
        <taxon>Atribacterales</taxon>
        <taxon>Atribacteraceae</taxon>
        <taxon>Atribacter</taxon>
    </lineage>
</organism>
<evidence type="ECO:0000259" key="15">
    <source>
        <dbReference type="PROSITE" id="PS50887"/>
    </source>
</evidence>
<feature type="domain" description="HD-GYP" evidence="16">
    <location>
        <begin position="778"/>
        <end position="972"/>
    </location>
</feature>
<dbReference type="InterPro" id="IPR037522">
    <property type="entry name" value="HD_GYP_dom"/>
</dbReference>
<evidence type="ECO:0000256" key="6">
    <source>
        <dbReference type="ARBA" id="ARBA00022741"/>
    </source>
</evidence>